<evidence type="ECO:0000256" key="4">
    <source>
        <dbReference type="ARBA" id="ARBA00022729"/>
    </source>
</evidence>
<dbReference type="Proteomes" id="UP000013041">
    <property type="component" value="Unassembled WGS sequence"/>
</dbReference>
<evidence type="ECO:0000313" key="10">
    <source>
        <dbReference type="EMBL" id="ENZ41182.1"/>
    </source>
</evidence>
<evidence type="ECO:0000256" key="7">
    <source>
        <dbReference type="SAM" id="Phobius"/>
    </source>
</evidence>
<organism evidence="10 11">
    <name type="scientific">Enterocloster bolteae 90B8</name>
    <dbReference type="NCBI Taxonomy" id="997897"/>
    <lineage>
        <taxon>Bacteria</taxon>
        <taxon>Bacillati</taxon>
        <taxon>Bacillota</taxon>
        <taxon>Clostridia</taxon>
        <taxon>Lachnospirales</taxon>
        <taxon>Lachnospiraceae</taxon>
        <taxon>Enterocloster</taxon>
    </lineage>
</organism>
<feature type="transmembrane region" description="Helical" evidence="7">
    <location>
        <begin position="206"/>
        <end position="227"/>
    </location>
</feature>
<gene>
    <name evidence="10" type="ORF">HMPREF1097_01633</name>
</gene>
<feature type="transmembrane region" description="Helical" evidence="7">
    <location>
        <begin position="158"/>
        <end position="179"/>
    </location>
</feature>
<comment type="catalytic activity">
    <reaction evidence="1">
        <text>Hydrolysis of terminal, non-reducing beta-D-glucosyl residues with release of beta-D-glucose.</text>
        <dbReference type="EC" id="3.2.1.21"/>
    </reaction>
</comment>
<feature type="transmembrane region" description="Helical" evidence="7">
    <location>
        <begin position="117"/>
        <end position="137"/>
    </location>
</feature>
<dbReference type="Gene3D" id="1.20.1250.20">
    <property type="entry name" value="MFS general substrate transporter like domains"/>
    <property type="match status" value="1"/>
</dbReference>
<dbReference type="InterPro" id="IPR036962">
    <property type="entry name" value="Glyco_hydro_3_N_sf"/>
</dbReference>
<keyword evidence="7" id="KW-1133">Transmembrane helix</keyword>
<comment type="caution">
    <text evidence="10">The sequence shown here is derived from an EMBL/GenBank/DDBJ whole genome shotgun (WGS) entry which is preliminary data.</text>
</comment>
<keyword evidence="7" id="KW-0812">Transmembrane</keyword>
<comment type="similarity">
    <text evidence="2">Belongs to the glycosyl hydrolase 3 family.</text>
</comment>
<feature type="domain" description="Glycoside hydrolase family 3 C-terminal" evidence="9">
    <location>
        <begin position="695"/>
        <end position="903"/>
    </location>
</feature>
<dbReference type="RefSeq" id="WP_002571785.1">
    <property type="nucleotide sequence ID" value="NZ_KB851152.1"/>
</dbReference>
<dbReference type="InterPro" id="IPR018043">
    <property type="entry name" value="Na/Gal_symport_CS"/>
</dbReference>
<sequence>MEKNKSVVKQYNNAKLWQIGFFSLNNCATNIAMFLMMQYSYFTQNVLGLAAAIVGLIATGTRIFDAVTDPLVGFLVDRTNGRFGKFRPYMLVGNIIIWCSLIVIFNTPSGWGISRKYMFTTVFYVIYIIGYTCQTVVTKAGQAVLTNNPKQRPIFAGFDSVLTQMASALVPMLITTILAEKYSVGEFAGENGKGLGMINPAMWKEAAVILAVISFVFTILAIIGISAKDRPEFFGQAGSQPKVKFRDYKDIVMHNRPIQMLIISAATDKLGQLLMSGTMTYLFANMLLEEIVEQDESIFNVEKTYGTTYTLKEMGIRHFILRQNPGPGELADWINQLNMVAEGTGHALPVMVLSNSRNEHGEIVFGMNDAAGVFAAWPGTLGIAAAVRGSGPELIDSFAECIRREWDAVGMKKGYMYMADVMTDPRWQRSYGTFGEDPGLVCTIMERLIPGIQGSSRGVTRDGVAVTIKHFPGGGARENGFDPHYVQGQWNVYQTEDSLRTYHLPAFRTAIEKKASSIMPYYAKPSAVKSRPQYGPGGDVMEMEPVGFAFNRSFIQGLLREQMGFEGYVNSDSGISNKMAWGVEELDVPSRIALAVNTGVDIISGSLDVFSAREAYERGRNGYYTAQGHPVPQGYRAGDLVLTDEALTRAVTRTLKEKFELGMFDNPYRDPETAKQVVATKKHWEDAYRVHQQSVVLLKNKEGLIPLDREKTAGRKVYVECFGCEAEAAARETDAVRTSFAGRFQAELTEDYREADFAILFIRPSSGEYFHSTKGYLELDICENKQVRDVDSQGRPADSFHQETTLLGAGRIREIYESLHSRGGKVISNINFTLAWEVGNVEPCADALLAGFDTYTDAVLDVIMGRCVPTGRMPITLPRNDSVIRVDRDGICISRNDVPGYHKDKYMPESMKDENGKAYAYRDSEGNYYELDFGLTLE</sequence>
<dbReference type="Gene3D" id="3.40.50.1700">
    <property type="entry name" value="Glycoside hydrolase family 3 C-terminal domain"/>
    <property type="match status" value="1"/>
</dbReference>
<dbReference type="GO" id="GO:0008422">
    <property type="term" value="F:beta-glucosidase activity"/>
    <property type="evidence" value="ECO:0007669"/>
    <property type="project" value="UniProtKB-EC"/>
</dbReference>
<dbReference type="PANTHER" id="PTHR30620:SF16">
    <property type="entry name" value="LYSOSOMAL BETA GLUCOSIDASE"/>
    <property type="match status" value="1"/>
</dbReference>
<evidence type="ECO:0000259" key="8">
    <source>
        <dbReference type="Pfam" id="PF00933"/>
    </source>
</evidence>
<keyword evidence="5" id="KW-0378">Hydrolase</keyword>
<dbReference type="GO" id="GO:0006814">
    <property type="term" value="P:sodium ion transport"/>
    <property type="evidence" value="ECO:0007669"/>
    <property type="project" value="InterPro"/>
</dbReference>
<dbReference type="Pfam" id="PF00933">
    <property type="entry name" value="Glyco_hydro_3"/>
    <property type="match status" value="1"/>
</dbReference>
<evidence type="ECO:0000256" key="1">
    <source>
        <dbReference type="ARBA" id="ARBA00000448"/>
    </source>
</evidence>
<dbReference type="GO" id="GO:0016020">
    <property type="term" value="C:membrane"/>
    <property type="evidence" value="ECO:0007669"/>
    <property type="project" value="InterPro"/>
</dbReference>
<dbReference type="Gene3D" id="3.20.20.300">
    <property type="entry name" value="Glycoside hydrolase, family 3, N-terminal domain"/>
    <property type="match status" value="1"/>
</dbReference>
<keyword evidence="6" id="KW-0326">Glycosidase</keyword>
<accession>R0BAB9</accession>
<dbReference type="Pfam" id="PF13347">
    <property type="entry name" value="MFS_2"/>
    <property type="match status" value="1"/>
</dbReference>
<dbReference type="InterPro" id="IPR002772">
    <property type="entry name" value="Glyco_hydro_3_C"/>
</dbReference>
<feature type="transmembrane region" description="Helical" evidence="7">
    <location>
        <begin position="88"/>
        <end position="105"/>
    </location>
</feature>
<dbReference type="PANTHER" id="PTHR30620">
    <property type="entry name" value="PERIPLASMIC BETA-GLUCOSIDASE-RELATED"/>
    <property type="match status" value="1"/>
</dbReference>
<dbReference type="PATRIC" id="fig|997897.5.peg.1736"/>
<dbReference type="AlphaFoldDB" id="R0BAB9"/>
<evidence type="ECO:0000256" key="2">
    <source>
        <dbReference type="ARBA" id="ARBA00005336"/>
    </source>
</evidence>
<proteinExistence type="inferred from homology"/>
<evidence type="ECO:0000313" key="11">
    <source>
        <dbReference type="Proteomes" id="UP000013041"/>
    </source>
</evidence>
<name>R0BAB9_9FIRM</name>
<keyword evidence="7" id="KW-0472">Membrane</keyword>
<evidence type="ECO:0000256" key="6">
    <source>
        <dbReference type="ARBA" id="ARBA00023295"/>
    </source>
</evidence>
<dbReference type="PROSITE" id="PS00872">
    <property type="entry name" value="NA_GALACTOSIDE_SYMP"/>
    <property type="match status" value="1"/>
</dbReference>
<dbReference type="InterPro" id="IPR001764">
    <property type="entry name" value="Glyco_hydro_3_N"/>
</dbReference>
<reference evidence="10 11" key="1">
    <citation type="submission" date="2013-01" db="EMBL/GenBank/DDBJ databases">
        <title>The Genome Sequence of Clostridium bolteae 90B8.</title>
        <authorList>
            <consortium name="The Broad Institute Genome Sequencing Platform"/>
            <person name="Earl A."/>
            <person name="Ward D."/>
            <person name="Feldgarden M."/>
            <person name="Gevers D."/>
            <person name="Courvalin P."/>
            <person name="Lambert T."/>
            <person name="Walker B."/>
            <person name="Young S.K."/>
            <person name="Zeng Q."/>
            <person name="Gargeya S."/>
            <person name="Fitzgerald M."/>
            <person name="Haas B."/>
            <person name="Abouelleil A."/>
            <person name="Alvarado L."/>
            <person name="Arachchi H.M."/>
            <person name="Berlin A.M."/>
            <person name="Chapman S.B."/>
            <person name="Dewar J."/>
            <person name="Goldberg J."/>
            <person name="Griggs A."/>
            <person name="Gujja S."/>
            <person name="Hansen M."/>
            <person name="Howarth C."/>
            <person name="Imamovic A."/>
            <person name="Larimer J."/>
            <person name="McCowan C."/>
            <person name="Murphy C."/>
            <person name="Neiman D."/>
            <person name="Pearson M."/>
            <person name="Priest M."/>
            <person name="Roberts A."/>
            <person name="Saif S."/>
            <person name="Shea T."/>
            <person name="Sisk P."/>
            <person name="Sykes S."/>
            <person name="Wortman J."/>
            <person name="Nusbaum C."/>
            <person name="Birren B."/>
        </authorList>
    </citation>
    <scope>NUCLEOTIDE SEQUENCE [LARGE SCALE GENOMIC DNA]</scope>
    <source>
        <strain evidence="10 11">90B8</strain>
    </source>
</reference>
<dbReference type="PRINTS" id="PR00133">
    <property type="entry name" value="GLHYDRLASE3"/>
</dbReference>
<dbReference type="HOGENOM" id="CLU_312538_0_0_9"/>
<dbReference type="GO" id="GO:0022857">
    <property type="term" value="F:transmembrane transporter activity"/>
    <property type="evidence" value="ECO:0007669"/>
    <property type="project" value="InterPro"/>
</dbReference>
<dbReference type="InterPro" id="IPR036259">
    <property type="entry name" value="MFS_trans_sf"/>
</dbReference>
<keyword evidence="4" id="KW-0732">Signal</keyword>
<dbReference type="EC" id="3.2.1.21" evidence="3"/>
<evidence type="ECO:0000256" key="5">
    <source>
        <dbReference type="ARBA" id="ARBA00022801"/>
    </source>
</evidence>
<feature type="transmembrane region" description="Helical" evidence="7">
    <location>
        <begin position="47"/>
        <end position="67"/>
    </location>
</feature>
<protein>
    <recommendedName>
        <fullName evidence="3">beta-glucosidase</fullName>
        <ecNumber evidence="3">3.2.1.21</ecNumber>
    </recommendedName>
</protein>
<dbReference type="SUPFAM" id="SSF52279">
    <property type="entry name" value="Beta-D-glucan exohydrolase, C-terminal domain"/>
    <property type="match status" value="1"/>
</dbReference>
<dbReference type="EMBL" id="AGYG01000011">
    <property type="protein sequence ID" value="ENZ41182.1"/>
    <property type="molecule type" value="Genomic_DNA"/>
</dbReference>
<evidence type="ECO:0000259" key="9">
    <source>
        <dbReference type="Pfam" id="PF01915"/>
    </source>
</evidence>
<dbReference type="Pfam" id="PF01915">
    <property type="entry name" value="Glyco_hydro_3_C"/>
    <property type="match status" value="1"/>
</dbReference>
<dbReference type="InterPro" id="IPR017853">
    <property type="entry name" value="GH"/>
</dbReference>
<dbReference type="SUPFAM" id="SSF51445">
    <property type="entry name" value="(Trans)glycosidases"/>
    <property type="match status" value="1"/>
</dbReference>
<dbReference type="InterPro" id="IPR036881">
    <property type="entry name" value="Glyco_hydro_3_C_sf"/>
</dbReference>
<dbReference type="InterPro" id="IPR051915">
    <property type="entry name" value="Cellulose_Degrad_GH3"/>
</dbReference>
<feature type="domain" description="Glycoside hydrolase family 3 N-terminal" evidence="8">
    <location>
        <begin position="334"/>
        <end position="603"/>
    </location>
</feature>
<dbReference type="SUPFAM" id="SSF103473">
    <property type="entry name" value="MFS general substrate transporter"/>
    <property type="match status" value="1"/>
</dbReference>
<dbReference type="GO" id="GO:0009251">
    <property type="term" value="P:glucan catabolic process"/>
    <property type="evidence" value="ECO:0007669"/>
    <property type="project" value="TreeGrafter"/>
</dbReference>
<evidence type="ECO:0000256" key="3">
    <source>
        <dbReference type="ARBA" id="ARBA00012744"/>
    </source>
</evidence>